<dbReference type="PANTHER" id="PTHR34580">
    <property type="match status" value="1"/>
</dbReference>
<keyword evidence="3" id="KW-1185">Reference proteome</keyword>
<evidence type="ECO:0000259" key="1">
    <source>
        <dbReference type="Pfam" id="PF25583"/>
    </source>
</evidence>
<dbReference type="EMBL" id="NBIU01000012">
    <property type="protein sequence ID" value="PZT48162.1"/>
    <property type="molecule type" value="Genomic_DNA"/>
</dbReference>
<reference evidence="2 3" key="1">
    <citation type="submission" date="2017-03" db="EMBL/GenBank/DDBJ databases">
        <title>Genomic and clinical evidence uncovers the enterohepatic species Helicobacter valdiviensis as a potential human intestinal pathogen.</title>
        <authorList>
            <person name="Fresia P."/>
            <person name="Jara R."/>
            <person name="Sierra R."/>
            <person name="Ferres I."/>
            <person name="Greif G."/>
            <person name="Iraola G."/>
            <person name="Collado L."/>
        </authorList>
    </citation>
    <scope>NUCLEOTIDE SEQUENCE [LARGE SCALE GENOMIC DNA]</scope>
    <source>
        <strain evidence="2 3">WBE14</strain>
    </source>
</reference>
<dbReference type="PANTHER" id="PTHR34580:SF1">
    <property type="entry name" value="PROTEIN PAFC"/>
    <property type="match status" value="1"/>
</dbReference>
<name>A0A2W6MUX9_9HELI</name>
<dbReference type="InterPro" id="IPR051534">
    <property type="entry name" value="CBASS_pafABC_assoc_protein"/>
</dbReference>
<accession>A0A2W6MUX9</accession>
<dbReference type="Pfam" id="PF25583">
    <property type="entry name" value="WCX"/>
    <property type="match status" value="1"/>
</dbReference>
<comment type="caution">
    <text evidence="2">The sequence shown here is derived from an EMBL/GenBank/DDBJ whole genome shotgun (WGS) entry which is preliminary data.</text>
</comment>
<gene>
    <name evidence="2" type="ORF">B6S12_05425</name>
</gene>
<feature type="domain" description="WCX" evidence="1">
    <location>
        <begin position="199"/>
        <end position="274"/>
    </location>
</feature>
<evidence type="ECO:0000313" key="2">
    <source>
        <dbReference type="EMBL" id="PZT48162.1"/>
    </source>
</evidence>
<dbReference type="OrthoDB" id="6521217at2"/>
<protein>
    <recommendedName>
        <fullName evidence="1">WCX domain-containing protein</fullName>
    </recommendedName>
</protein>
<proteinExistence type="predicted"/>
<organism evidence="2 3">
    <name type="scientific">Helicobacter valdiviensis</name>
    <dbReference type="NCBI Taxonomy" id="1458358"/>
    <lineage>
        <taxon>Bacteria</taxon>
        <taxon>Pseudomonadati</taxon>
        <taxon>Campylobacterota</taxon>
        <taxon>Epsilonproteobacteria</taxon>
        <taxon>Campylobacterales</taxon>
        <taxon>Helicobacteraceae</taxon>
        <taxon>Helicobacter</taxon>
    </lineage>
</organism>
<dbReference type="InterPro" id="IPR057727">
    <property type="entry name" value="WCX_dom"/>
</dbReference>
<dbReference type="AlphaFoldDB" id="A0A2W6MUX9"/>
<dbReference type="Gene3D" id="1.10.10.10">
    <property type="entry name" value="Winged helix-like DNA-binding domain superfamily/Winged helix DNA-binding domain"/>
    <property type="match status" value="1"/>
</dbReference>
<sequence length="278" mass="32849">MMQEIMQKIENQKTERLKYIYSKISQIPCSIKELSSELKVCTKTIKRDLESLKAIKIGNKWKIEVDTIEVFYQNLAYWDDFNLPKSSEKSIFIQMGVEKLDDEDLKNFKILEEMIKNKKEVIFDFRGISFSIKPLKLAFFSGFWYLLGLDSVKQDKFKKFYFKDIKNIVEGKKSFEVEFALEEYLKNADSVWFGCNSFSVRLFIEAPIVKYFQRKPLKTQKILGKDKDGSLEIEVQISNEMEILPLIYSYMPYIKVLEPRSLQESIKKTLKAYLKSIK</sequence>
<dbReference type="PROSITE" id="PS52050">
    <property type="entry name" value="WYL"/>
    <property type="match status" value="1"/>
</dbReference>
<dbReference type="InterPro" id="IPR036388">
    <property type="entry name" value="WH-like_DNA-bd_sf"/>
</dbReference>
<evidence type="ECO:0000313" key="3">
    <source>
        <dbReference type="Proteomes" id="UP000249746"/>
    </source>
</evidence>
<dbReference type="Proteomes" id="UP000249746">
    <property type="component" value="Unassembled WGS sequence"/>
</dbReference>